<dbReference type="Pfam" id="PF02661">
    <property type="entry name" value="Fic"/>
    <property type="match status" value="1"/>
</dbReference>
<comment type="caution">
    <text evidence="2">The sequence shown here is derived from an EMBL/GenBank/DDBJ whole genome shotgun (WGS) entry which is preliminary data.</text>
</comment>
<gene>
    <name evidence="2" type="ORF">DFH01_05045</name>
</gene>
<feature type="domain" description="Fido" evidence="1">
    <location>
        <begin position="7"/>
        <end position="124"/>
    </location>
</feature>
<organism evidence="2 3">
    <name type="scientific">Falsiroseomonas bella</name>
    <dbReference type="NCBI Taxonomy" id="2184016"/>
    <lineage>
        <taxon>Bacteria</taxon>
        <taxon>Pseudomonadati</taxon>
        <taxon>Pseudomonadota</taxon>
        <taxon>Alphaproteobacteria</taxon>
        <taxon>Acetobacterales</taxon>
        <taxon>Roseomonadaceae</taxon>
        <taxon>Falsiroseomonas</taxon>
    </lineage>
</organism>
<dbReference type="PANTHER" id="PTHR39426">
    <property type="entry name" value="HOMOLOGY TO DEATH-ON-CURING PROTEIN OF PHAGE P1"/>
    <property type="match status" value="1"/>
</dbReference>
<dbReference type="PIRSF" id="PIRSF018297">
    <property type="entry name" value="Doc"/>
    <property type="match status" value="1"/>
</dbReference>
<name>A0A317FL04_9PROT</name>
<dbReference type="NCBIfam" id="TIGR01550">
    <property type="entry name" value="DOC_P1"/>
    <property type="match status" value="1"/>
</dbReference>
<dbReference type="Proteomes" id="UP000245765">
    <property type="component" value="Unassembled WGS sequence"/>
</dbReference>
<protein>
    <submittedName>
        <fullName evidence="2">Type II toxin-antitoxin system death-on-curing family toxin</fullName>
    </submittedName>
</protein>
<dbReference type="InterPro" id="IPR003812">
    <property type="entry name" value="Fido"/>
</dbReference>
<evidence type="ECO:0000313" key="3">
    <source>
        <dbReference type="Proteomes" id="UP000245765"/>
    </source>
</evidence>
<keyword evidence="3" id="KW-1185">Reference proteome</keyword>
<dbReference type="RefSeq" id="WP_109869260.1">
    <property type="nucleotide sequence ID" value="NZ_QGNA01000001.1"/>
</dbReference>
<dbReference type="SUPFAM" id="SSF140931">
    <property type="entry name" value="Fic-like"/>
    <property type="match status" value="1"/>
</dbReference>
<dbReference type="AlphaFoldDB" id="A0A317FL04"/>
<dbReference type="GO" id="GO:0016301">
    <property type="term" value="F:kinase activity"/>
    <property type="evidence" value="ECO:0007669"/>
    <property type="project" value="InterPro"/>
</dbReference>
<accession>A0A317FL04</accession>
<reference evidence="3" key="1">
    <citation type="submission" date="2018-05" db="EMBL/GenBank/DDBJ databases">
        <authorList>
            <person name="Du Z."/>
            <person name="Wang X."/>
        </authorList>
    </citation>
    <scope>NUCLEOTIDE SEQUENCE [LARGE SCALE GENOMIC DNA]</scope>
    <source>
        <strain evidence="3">CQN31</strain>
    </source>
</reference>
<evidence type="ECO:0000259" key="1">
    <source>
        <dbReference type="PROSITE" id="PS51459"/>
    </source>
</evidence>
<dbReference type="Gene3D" id="1.20.120.1870">
    <property type="entry name" value="Fic/DOC protein, Fido domain"/>
    <property type="match status" value="1"/>
</dbReference>
<sequence>MSTPRWLAKEALLLLHRESLRQFGGADGLRDDGLLDSALARPLNRFAYDAETDLCRLAAAYAKGIAQNHPFVDGNKRAAFAAAGVFLMLNGLVLTAPPAMATVAMLDLAAGAMTEEEFADWLRHHAAARG</sequence>
<dbReference type="InterPro" id="IPR036597">
    <property type="entry name" value="Fido-like_dom_sf"/>
</dbReference>
<dbReference type="PANTHER" id="PTHR39426:SF1">
    <property type="entry name" value="HOMOLOGY TO DEATH-ON-CURING PROTEIN OF PHAGE P1"/>
    <property type="match status" value="1"/>
</dbReference>
<dbReference type="OrthoDB" id="9802752at2"/>
<dbReference type="InterPro" id="IPR006440">
    <property type="entry name" value="Doc"/>
</dbReference>
<dbReference type="EMBL" id="QGNA01000001">
    <property type="protein sequence ID" value="PWS38639.1"/>
    <property type="molecule type" value="Genomic_DNA"/>
</dbReference>
<dbReference type="InterPro" id="IPR053737">
    <property type="entry name" value="Type_II_TA_Toxin"/>
</dbReference>
<dbReference type="PROSITE" id="PS51459">
    <property type="entry name" value="FIDO"/>
    <property type="match status" value="1"/>
</dbReference>
<evidence type="ECO:0000313" key="2">
    <source>
        <dbReference type="EMBL" id="PWS38639.1"/>
    </source>
</evidence>
<proteinExistence type="predicted"/>